<evidence type="ECO:0000313" key="4">
    <source>
        <dbReference type="Proteomes" id="UP000199213"/>
    </source>
</evidence>
<evidence type="ECO:0000256" key="1">
    <source>
        <dbReference type="SAM" id="MobiDB-lite"/>
    </source>
</evidence>
<feature type="transmembrane region" description="Helical" evidence="2">
    <location>
        <begin position="57"/>
        <end position="80"/>
    </location>
</feature>
<reference evidence="4" key="1">
    <citation type="submission" date="2016-10" db="EMBL/GenBank/DDBJ databases">
        <authorList>
            <person name="Varghese N."/>
            <person name="Submissions S."/>
        </authorList>
    </citation>
    <scope>NUCLEOTIDE SEQUENCE [LARGE SCALE GENOMIC DNA]</scope>
    <source>
        <strain evidence="4">DSM 45460</strain>
    </source>
</reference>
<accession>A0A1G9E6Y8</accession>
<keyword evidence="2" id="KW-1133">Transmembrane helix</keyword>
<gene>
    <name evidence="3" type="ORF">SAMN04487820_111156</name>
</gene>
<keyword evidence="4" id="KW-1185">Reference proteome</keyword>
<feature type="compositionally biased region" description="Basic and acidic residues" evidence="1">
    <location>
        <begin position="132"/>
        <end position="151"/>
    </location>
</feature>
<keyword evidence="2" id="KW-0472">Membrane</keyword>
<dbReference type="Pfam" id="PF19609">
    <property type="entry name" value="DUF6114"/>
    <property type="match status" value="1"/>
</dbReference>
<evidence type="ECO:0000256" key="2">
    <source>
        <dbReference type="SAM" id="Phobius"/>
    </source>
</evidence>
<dbReference type="EMBL" id="FNFM01000011">
    <property type="protein sequence ID" value="SDK71857.1"/>
    <property type="molecule type" value="Genomic_DNA"/>
</dbReference>
<organism evidence="3 4">
    <name type="scientific">Actinopolyspora mzabensis</name>
    <dbReference type="NCBI Taxonomy" id="995066"/>
    <lineage>
        <taxon>Bacteria</taxon>
        <taxon>Bacillati</taxon>
        <taxon>Actinomycetota</taxon>
        <taxon>Actinomycetes</taxon>
        <taxon>Actinopolysporales</taxon>
        <taxon>Actinopolysporaceae</taxon>
        <taxon>Actinopolyspora</taxon>
    </lineage>
</organism>
<proteinExistence type="predicted"/>
<keyword evidence="2" id="KW-0812">Transmembrane</keyword>
<dbReference type="AlphaFoldDB" id="A0A1G9E6Y8"/>
<feature type="transmembrane region" description="Helical" evidence="2">
    <location>
        <begin position="87"/>
        <end position="103"/>
    </location>
</feature>
<dbReference type="RefSeq" id="WP_245694491.1">
    <property type="nucleotide sequence ID" value="NZ_FNFM01000011.1"/>
</dbReference>
<feature type="transmembrane region" description="Helical" evidence="2">
    <location>
        <begin position="27"/>
        <end position="45"/>
    </location>
</feature>
<feature type="region of interest" description="Disordered" evidence="1">
    <location>
        <begin position="129"/>
        <end position="193"/>
    </location>
</feature>
<evidence type="ECO:0000313" key="3">
    <source>
        <dbReference type="EMBL" id="SDK71857.1"/>
    </source>
</evidence>
<sequence>MRGTIGNRGGVPATLAGFRRWRRTRPFWGGLFTLLAALLLLYPPYASLKFGDIEVSLRTTAGISALVIGVVMIACALSFWIRPEWRLSAGIVALLLSLVALVVVNLGSFLIGTTLGVIGSSLAIAWSPRRAPGRETRETTADRPGVSEHGRRSPTGYKPSPVPRTNGTGDGGRTHEGETVEVTEATRIGEGDK</sequence>
<dbReference type="InterPro" id="IPR046096">
    <property type="entry name" value="DUF6114"/>
</dbReference>
<name>A0A1G9E6Y8_ACTMZ</name>
<dbReference type="Proteomes" id="UP000199213">
    <property type="component" value="Unassembled WGS sequence"/>
</dbReference>
<protein>
    <submittedName>
        <fullName evidence="3">Uncharacterized protein</fullName>
    </submittedName>
</protein>